<dbReference type="GO" id="GO:0020037">
    <property type="term" value="F:heme binding"/>
    <property type="evidence" value="ECO:0007669"/>
    <property type="project" value="InterPro"/>
</dbReference>
<keyword evidence="7" id="KW-0560">Oxidoreductase</keyword>
<dbReference type="Gene3D" id="1.10.760.10">
    <property type="entry name" value="Cytochrome c-like domain"/>
    <property type="match status" value="2"/>
</dbReference>
<evidence type="ECO:0000256" key="2">
    <source>
        <dbReference type="ARBA" id="ARBA00022723"/>
    </source>
</evidence>
<dbReference type="PROSITE" id="PS51257">
    <property type="entry name" value="PROKAR_LIPOPROTEIN"/>
    <property type="match status" value="1"/>
</dbReference>
<dbReference type="STRING" id="1714354.BLL40_11785"/>
<dbReference type="Gene3D" id="2.130.10.10">
    <property type="entry name" value="YVTN repeat-like/Quinoprotein amine dehydrogenase"/>
    <property type="match status" value="3"/>
</dbReference>
<dbReference type="InterPro" id="IPR009056">
    <property type="entry name" value="Cyt_c-like_dom"/>
</dbReference>
<dbReference type="GO" id="GO:0009055">
    <property type="term" value="F:electron transfer activity"/>
    <property type="evidence" value="ECO:0007669"/>
    <property type="project" value="InterPro"/>
</dbReference>
<dbReference type="Pfam" id="PF21419">
    <property type="entry name" value="RoxA-like_Cyt-c"/>
    <property type="match status" value="1"/>
</dbReference>
<evidence type="ECO:0000259" key="6">
    <source>
        <dbReference type="PROSITE" id="PS51007"/>
    </source>
</evidence>
<evidence type="ECO:0000256" key="1">
    <source>
        <dbReference type="ARBA" id="ARBA00022617"/>
    </source>
</evidence>
<feature type="domain" description="Cytochrome c" evidence="6">
    <location>
        <begin position="530"/>
        <end position="659"/>
    </location>
</feature>
<feature type="chain" id="PRO_5038509941" evidence="5">
    <location>
        <begin position="20"/>
        <end position="659"/>
    </location>
</feature>
<keyword evidence="2 4" id="KW-0479">Metal-binding</keyword>
<comment type="caution">
    <text evidence="7">The sequence shown here is derived from an EMBL/GenBank/DDBJ whole genome shotgun (WGS) entry which is preliminary data.</text>
</comment>
<keyword evidence="7" id="KW-0575">Peroxidase</keyword>
<proteinExistence type="predicted"/>
<sequence length="659" mass="72937">MVKKIALFSLTLLLIGALVGCKDGIKAVIKEKEPEVVRDYAVNSDNIVMNKSGNTIYIANIDVNTVTVVDSQTKKVKAEIRVGKSPVQLTLSPDEDILYVSCRYDDKIDIISIEKEKVVESIDVGIEPYGVVTSQDGKKLYVANYRSSTISIIDVTNKKVESEMKVDDRPRTLAMTADGHKLYVPHYLEAKVSVINTETEEISKVISLADSPNNNDRKKSQGVPNTLEQFVIDPDGKKAWIPHLLTNIDTPVHFQETIFPAVSVIDLTTDEELIDERKELFEEINVTDKKNDTIITSNPYDVVFHPNGSKAYVVMSGSEDLVVFDLNRGGNATQILRRIEGNNPRGAVISQDGESIYVHNVMSHDLAEISSGGEGPYARAKMKGENLALISKDSLSPLVREGKTIFYSANSEEFPTEITGNNWISCTSCHADGEINGRTLMTSKGPRDVPSNVLTTKTGLFMWDGSRDDFNDYLLTVQGEMGGMMELDPSKPLPKEVEHMYDAMFAYLDDPNSFPIPKSPYRNKDGSLTVTAAEGKELFEGKAACITCHAGTQFTDSVKAVDKNGYLTTSNIDFLHDIDTTNPLDKASKGDARAGFTNGRDTRHFDVPTLRGVWATAPYFHDGSAKTIEEVIKRIQYEGKPELTESEIFKLAEYVRSIK</sequence>
<dbReference type="InterPro" id="IPR019405">
    <property type="entry name" value="Lactonase_7-beta_prop"/>
</dbReference>
<keyword evidence="8" id="KW-1185">Reference proteome</keyword>
<dbReference type="Pfam" id="PF10282">
    <property type="entry name" value="Lactonase"/>
    <property type="match status" value="1"/>
</dbReference>
<accession>A0A1Q5P191</accession>
<keyword evidence="1 4" id="KW-0349">Heme</keyword>
<evidence type="ECO:0000256" key="5">
    <source>
        <dbReference type="SAM" id="SignalP"/>
    </source>
</evidence>
<dbReference type="InterPro" id="IPR011964">
    <property type="entry name" value="YVTN_b-propeller_repeat"/>
</dbReference>
<dbReference type="AlphaFoldDB" id="A0A1Q5P191"/>
<dbReference type="InterPro" id="IPR036909">
    <property type="entry name" value="Cyt_c-like_dom_sf"/>
</dbReference>
<dbReference type="Proteomes" id="UP000186524">
    <property type="component" value="Unassembled WGS sequence"/>
</dbReference>
<feature type="signal peptide" evidence="5">
    <location>
        <begin position="1"/>
        <end position="19"/>
    </location>
</feature>
<dbReference type="SUPFAM" id="SSF50974">
    <property type="entry name" value="Nitrous oxide reductase, N-terminal domain"/>
    <property type="match status" value="1"/>
</dbReference>
<keyword evidence="3 4" id="KW-0408">Iron</keyword>
<dbReference type="PANTHER" id="PTHR47197">
    <property type="entry name" value="PROTEIN NIRF"/>
    <property type="match status" value="1"/>
</dbReference>
<evidence type="ECO:0000256" key="3">
    <source>
        <dbReference type="ARBA" id="ARBA00023004"/>
    </source>
</evidence>
<dbReference type="GO" id="GO:0004601">
    <property type="term" value="F:peroxidase activity"/>
    <property type="evidence" value="ECO:0007669"/>
    <property type="project" value="UniProtKB-KW"/>
</dbReference>
<dbReference type="InterPro" id="IPR051200">
    <property type="entry name" value="Host-pathogen_enzymatic-act"/>
</dbReference>
<evidence type="ECO:0000313" key="7">
    <source>
        <dbReference type="EMBL" id="OKL36007.1"/>
    </source>
</evidence>
<dbReference type="NCBIfam" id="TIGR02276">
    <property type="entry name" value="beta_rpt_yvtn"/>
    <property type="match status" value="2"/>
</dbReference>
<dbReference type="GO" id="GO:0046872">
    <property type="term" value="F:metal ion binding"/>
    <property type="evidence" value="ECO:0007669"/>
    <property type="project" value="UniProtKB-KW"/>
</dbReference>
<name>A0A1Q5P191_9BACI</name>
<dbReference type="InterPro" id="IPR015943">
    <property type="entry name" value="WD40/YVTN_repeat-like_dom_sf"/>
</dbReference>
<dbReference type="EMBL" id="MRWQ01000010">
    <property type="protein sequence ID" value="OKL36007.1"/>
    <property type="molecule type" value="Genomic_DNA"/>
</dbReference>
<protein>
    <submittedName>
        <fullName evidence="7">Cytochrome c peroxidase</fullName>
    </submittedName>
</protein>
<dbReference type="InterPro" id="IPR011045">
    <property type="entry name" value="N2O_reductase_N"/>
</dbReference>
<dbReference type="PROSITE" id="PS51007">
    <property type="entry name" value="CYTC"/>
    <property type="match status" value="2"/>
</dbReference>
<evidence type="ECO:0000313" key="8">
    <source>
        <dbReference type="Proteomes" id="UP000186524"/>
    </source>
</evidence>
<organism evidence="7 8">
    <name type="scientific">Domibacillus mangrovi</name>
    <dbReference type="NCBI Taxonomy" id="1714354"/>
    <lineage>
        <taxon>Bacteria</taxon>
        <taxon>Bacillati</taxon>
        <taxon>Bacillota</taxon>
        <taxon>Bacilli</taxon>
        <taxon>Bacillales</taxon>
        <taxon>Bacillaceae</taxon>
        <taxon>Domibacillus</taxon>
    </lineage>
</organism>
<feature type="domain" description="Cytochrome c" evidence="6">
    <location>
        <begin position="397"/>
        <end position="512"/>
    </location>
</feature>
<reference evidence="7 8" key="1">
    <citation type="submission" date="2016-12" db="EMBL/GenBank/DDBJ databases">
        <title>Domibacillus sp. SAOS 44 whole genome sequencing.</title>
        <authorList>
            <person name="Verma A."/>
            <person name="Krishnamurthi S."/>
        </authorList>
    </citation>
    <scope>NUCLEOTIDE SEQUENCE [LARGE SCALE GENOMIC DNA]</scope>
    <source>
        <strain evidence="7 8">SAOS 44</strain>
    </source>
</reference>
<keyword evidence="5" id="KW-0732">Signal</keyword>
<dbReference type="PANTHER" id="PTHR47197:SF3">
    <property type="entry name" value="DIHYDRO-HEME D1 DEHYDROGENASE"/>
    <property type="match status" value="1"/>
</dbReference>
<gene>
    <name evidence="7" type="ORF">BLL40_11785</name>
</gene>
<evidence type="ECO:0000256" key="4">
    <source>
        <dbReference type="PROSITE-ProRule" id="PRU00433"/>
    </source>
</evidence>
<dbReference type="SUPFAM" id="SSF46626">
    <property type="entry name" value="Cytochrome c"/>
    <property type="match status" value="2"/>
</dbReference>